<comment type="caution">
    <text evidence="2">The sequence shown here is derived from an EMBL/GenBank/DDBJ whole genome shotgun (WGS) entry which is preliminary data.</text>
</comment>
<keyword evidence="3" id="KW-1185">Reference proteome</keyword>
<dbReference type="Proteomes" id="UP001228905">
    <property type="component" value="Unassembled WGS sequence"/>
</dbReference>
<feature type="signal peptide" evidence="1">
    <location>
        <begin position="1"/>
        <end position="24"/>
    </location>
</feature>
<dbReference type="EMBL" id="JAUSVS010000002">
    <property type="protein sequence ID" value="MDQ0463344.1"/>
    <property type="molecule type" value="Genomic_DNA"/>
</dbReference>
<reference evidence="2 3" key="1">
    <citation type="submission" date="2023-07" db="EMBL/GenBank/DDBJ databases">
        <title>Genomic Encyclopedia of Type Strains, Phase IV (KMG-IV): sequencing the most valuable type-strain genomes for metagenomic binning, comparative biology and taxonomic classification.</title>
        <authorList>
            <person name="Goeker M."/>
        </authorList>
    </citation>
    <scope>NUCLEOTIDE SEQUENCE [LARGE SCALE GENOMIC DNA]</scope>
    <source>
        <strain evidence="2 3">DSM 18695</strain>
    </source>
</reference>
<dbReference type="RefSeq" id="WP_307347124.1">
    <property type="nucleotide sequence ID" value="NZ_JAUSVS010000002.1"/>
</dbReference>
<gene>
    <name evidence="2" type="ORF">QO010_001115</name>
</gene>
<name>A0ABU0IMV7_9CAUL</name>
<evidence type="ECO:0000313" key="2">
    <source>
        <dbReference type="EMBL" id="MDQ0463344.1"/>
    </source>
</evidence>
<sequence length="160" mass="17294">MKNLVLAVVAAATLTLGGAGHAQAAPTYLSDWAPDDMKSILKEVDAKVVDEGKNDEGEPYINAESSAGLKFTIYGTACDVGPTKRCRGAEVSTTYTLESDEAVAAKVKSLDYVAVTIMNDGDKTLNVHRYLIFDYGISRENVKLNLTVFLSIAEKIWDDL</sequence>
<accession>A0ABU0IMV7</accession>
<keyword evidence="1" id="KW-0732">Signal</keyword>
<organism evidence="2 3">
    <name type="scientific">Caulobacter ginsengisoli</name>
    <dbReference type="NCBI Taxonomy" id="400775"/>
    <lineage>
        <taxon>Bacteria</taxon>
        <taxon>Pseudomonadati</taxon>
        <taxon>Pseudomonadota</taxon>
        <taxon>Alphaproteobacteria</taxon>
        <taxon>Caulobacterales</taxon>
        <taxon>Caulobacteraceae</taxon>
        <taxon>Caulobacter</taxon>
    </lineage>
</organism>
<protein>
    <recommendedName>
        <fullName evidence="4">YbjN domain-containing protein</fullName>
    </recommendedName>
</protein>
<evidence type="ECO:0008006" key="4">
    <source>
        <dbReference type="Google" id="ProtNLM"/>
    </source>
</evidence>
<evidence type="ECO:0000256" key="1">
    <source>
        <dbReference type="SAM" id="SignalP"/>
    </source>
</evidence>
<proteinExistence type="predicted"/>
<feature type="chain" id="PRO_5047100133" description="YbjN domain-containing protein" evidence="1">
    <location>
        <begin position="25"/>
        <end position="160"/>
    </location>
</feature>
<evidence type="ECO:0000313" key="3">
    <source>
        <dbReference type="Proteomes" id="UP001228905"/>
    </source>
</evidence>